<organism evidence="1 2">
    <name type="scientific">Burkholderia ubonensis</name>
    <dbReference type="NCBI Taxonomy" id="101571"/>
    <lineage>
        <taxon>Bacteria</taxon>
        <taxon>Pseudomonadati</taxon>
        <taxon>Pseudomonadota</taxon>
        <taxon>Betaproteobacteria</taxon>
        <taxon>Burkholderiales</taxon>
        <taxon>Burkholderiaceae</taxon>
        <taxon>Burkholderia</taxon>
        <taxon>Burkholderia cepacia complex</taxon>
    </lineage>
</organism>
<sequence>MRTKYLILGAMTLLFWGLLAAWVMDIIPWECALIPGCLLLLGLRDTMQTKHCILKNYPIIGHARYLIEALRPALRKYLVESDLEEVPFSRAQHSVGYQRAKNTVDTRAFRAELNVGQVGHEFLIMPTRIHSKRRARRRSLYRR</sequence>
<dbReference type="SUPFAM" id="SSF51395">
    <property type="entry name" value="FMN-linked oxidoreductases"/>
    <property type="match status" value="1"/>
</dbReference>
<evidence type="ECO:0000313" key="1">
    <source>
        <dbReference type="EMBL" id="KWA84319.1"/>
    </source>
</evidence>
<dbReference type="RefSeq" id="WP_060192716.1">
    <property type="nucleotide sequence ID" value="NZ_LPHD01000049.1"/>
</dbReference>
<dbReference type="AlphaFoldDB" id="A0A106QCA0"/>
<protein>
    <recommendedName>
        <fullName evidence="3">FMN-binding glutamate synthase family protein</fullName>
    </recommendedName>
</protein>
<evidence type="ECO:0000313" key="2">
    <source>
        <dbReference type="Proteomes" id="UP000060630"/>
    </source>
</evidence>
<dbReference type="EMBL" id="LPHD01000049">
    <property type="protein sequence ID" value="KWA84319.1"/>
    <property type="molecule type" value="Genomic_DNA"/>
</dbReference>
<gene>
    <name evidence="1" type="ORF">WL29_23470</name>
</gene>
<dbReference type="Proteomes" id="UP000060630">
    <property type="component" value="Unassembled WGS sequence"/>
</dbReference>
<accession>A0A106QCA0</accession>
<proteinExistence type="predicted"/>
<reference evidence="1 2" key="1">
    <citation type="submission" date="2015-11" db="EMBL/GenBank/DDBJ databases">
        <title>Expanding the genomic diversity of Burkholderia species for the development of highly accurate diagnostics.</title>
        <authorList>
            <person name="Sahl J."/>
            <person name="Keim P."/>
            <person name="Wagner D."/>
        </authorList>
    </citation>
    <scope>NUCLEOTIDE SEQUENCE [LARGE SCALE GENOMIC DNA]</scope>
    <source>
        <strain evidence="1 2">MSMB2087WGS</strain>
    </source>
</reference>
<name>A0A106QCA0_9BURK</name>
<comment type="caution">
    <text evidence="1">The sequence shown here is derived from an EMBL/GenBank/DDBJ whole genome shotgun (WGS) entry which is preliminary data.</text>
</comment>
<evidence type="ECO:0008006" key="3">
    <source>
        <dbReference type="Google" id="ProtNLM"/>
    </source>
</evidence>